<dbReference type="KEGG" id="afs:AFR_01925"/>
<dbReference type="InterPro" id="IPR018095">
    <property type="entry name" value="Thymidylate_kin_CS"/>
</dbReference>
<dbReference type="STRING" id="1246995.AFR_01925"/>
<feature type="compositionally biased region" description="Basic and acidic residues" evidence="12">
    <location>
        <begin position="985"/>
        <end position="1000"/>
    </location>
</feature>
<feature type="transmembrane region" description="Helical" evidence="13">
    <location>
        <begin position="294"/>
        <end position="313"/>
    </location>
</feature>
<gene>
    <name evidence="11" type="primary">tmk</name>
    <name evidence="15" type="ORF">AFR_01925</name>
</gene>
<dbReference type="GO" id="GO:0006227">
    <property type="term" value="P:dUDP biosynthetic process"/>
    <property type="evidence" value="ECO:0007669"/>
    <property type="project" value="TreeGrafter"/>
</dbReference>
<keyword evidence="13" id="KW-0472">Membrane</keyword>
<feature type="transmembrane region" description="Helical" evidence="13">
    <location>
        <begin position="173"/>
        <end position="193"/>
    </location>
</feature>
<dbReference type="eggNOG" id="COG3170">
    <property type="taxonomic scope" value="Bacteria"/>
</dbReference>
<evidence type="ECO:0000256" key="13">
    <source>
        <dbReference type="SAM" id="Phobius"/>
    </source>
</evidence>
<feature type="transmembrane region" description="Helical" evidence="13">
    <location>
        <begin position="352"/>
        <end position="377"/>
    </location>
</feature>
<evidence type="ECO:0000256" key="3">
    <source>
        <dbReference type="ARBA" id="ARBA00017144"/>
    </source>
</evidence>
<feature type="region of interest" description="Disordered" evidence="12">
    <location>
        <begin position="700"/>
        <end position="1034"/>
    </location>
</feature>
<feature type="transmembrane region" description="Helical" evidence="13">
    <location>
        <begin position="63"/>
        <end position="86"/>
    </location>
</feature>
<dbReference type="PANTHER" id="PTHR10344">
    <property type="entry name" value="THYMIDYLATE KINASE"/>
    <property type="match status" value="1"/>
</dbReference>
<dbReference type="GO" id="GO:0006235">
    <property type="term" value="P:dTTP biosynthetic process"/>
    <property type="evidence" value="ECO:0007669"/>
    <property type="project" value="UniProtKB-UniRule"/>
</dbReference>
<evidence type="ECO:0000256" key="12">
    <source>
        <dbReference type="SAM" id="MobiDB-lite"/>
    </source>
</evidence>
<dbReference type="InterPro" id="IPR039430">
    <property type="entry name" value="Thymidylate_kin-like_dom"/>
</dbReference>
<dbReference type="GO" id="GO:0005524">
    <property type="term" value="F:ATP binding"/>
    <property type="evidence" value="ECO:0007669"/>
    <property type="project" value="UniProtKB-UniRule"/>
</dbReference>
<dbReference type="Proteomes" id="UP000017746">
    <property type="component" value="Chromosome"/>
</dbReference>
<comment type="catalytic activity">
    <reaction evidence="9 11">
        <text>dTMP + ATP = dTDP + ADP</text>
        <dbReference type="Rhea" id="RHEA:13517"/>
        <dbReference type="ChEBI" id="CHEBI:30616"/>
        <dbReference type="ChEBI" id="CHEBI:58369"/>
        <dbReference type="ChEBI" id="CHEBI:63528"/>
        <dbReference type="ChEBI" id="CHEBI:456216"/>
        <dbReference type="EC" id="2.7.4.9"/>
    </reaction>
</comment>
<dbReference type="eggNOG" id="COG0125">
    <property type="taxonomic scope" value="Bacteria"/>
</dbReference>
<dbReference type="EC" id="2.7.4.9" evidence="2 11"/>
<organism evidence="15 16">
    <name type="scientific">Actinoplanes friuliensis DSM 7358</name>
    <dbReference type="NCBI Taxonomy" id="1246995"/>
    <lineage>
        <taxon>Bacteria</taxon>
        <taxon>Bacillati</taxon>
        <taxon>Actinomycetota</taxon>
        <taxon>Actinomycetes</taxon>
        <taxon>Micromonosporales</taxon>
        <taxon>Micromonosporaceae</taxon>
        <taxon>Actinoplanes</taxon>
    </lineage>
</organism>
<proteinExistence type="inferred from homology"/>
<sequence>MLSVASFGDWIGTLATALFASQQVTGSVAQGSAFSSTIAIRLLPALLLGPIAGVMADRFDRRYTMVICDILRFVIYGSIPVVALFSDSGGLTVTWAVIATFLGETVTLMWIPAKEAAVPNLIPKGRLEVSNQLTLITTYGITPILAALALAALDGVVRGPIGGLPDWAEPVQIALWINAFSRAATAAVVFFGIKEISEGHRERKEKNAETSMFRQFVEGWKYIGGTPFVRGLVLGIFGAFAGAGIVIGTARFFTASLGAGDAAFYLLFATLFIGLAIGIGLGPMIVKELSRRRWFGMSIVLASGAVGFLSVAFHLSMALFGALFVGAGAGMAFLAGVTLLGGQVNDEVRGRVFAVVQIGARLVLLLAISLAGLLVGLGSSRTVSAGSISVDISSTRILLLVAGVIGVWTGISAFRQMDDKQGVPVLADLWSSIRGRPLSPGEQFTRQGIFVVFEGGEGAGKSTQVTRLSEALIEAGHDVVVTREPGATDMGARIRSLVLSNGDNSDAPSPRAEALLYAADRAHHVATVVRPALGRGAVVISDRYVDSSLAYQGAGRTLPVQEISWLSSWATGGLKPDLVVLLDVDPTVGLSRVDSRGQGTDRLESESRSFHERVRYAFLDLASADPKRYLVLDAARPAEEIADVVATRLNSLLTSGDDSHPEPASTAVPPGPDLNAPDLAASHAGPDETLIMQTGASPDATMVIRPGAGPDDTMLVRPADSDDPNATMVVRAASTDPNATMVVRPASTDPNATMVVRAPSSDDPDATSVVRSPSTDPDATSIVRSPSTDPDATSIVRSPSTDPDATSIVRLPSTDPDATSIVRSPSTDPDATSVVRSPSTDPDATSVVRSPSTDPDATSVVRAPADDADATSVVGPASDDPEATTVVGASADDLEASSVVSSAPVEQPAVAEPGSDDADAGSVGSPAPESEETTSADAVTTSADADADGVSAAPASSGDGELGAVDGEVSERAGSASGGEGGARGAERVGAGERVERVGAVDEDETPYEILEDLTGNRAQAAGDDEPPQVGTRA</sequence>
<comment type="similarity">
    <text evidence="1 11">Belongs to the thymidylate kinase family.</text>
</comment>
<evidence type="ECO:0000256" key="11">
    <source>
        <dbReference type="HAMAP-Rule" id="MF_00165"/>
    </source>
</evidence>
<dbReference type="GO" id="GO:0005829">
    <property type="term" value="C:cytosol"/>
    <property type="evidence" value="ECO:0007669"/>
    <property type="project" value="TreeGrafter"/>
</dbReference>
<feature type="transmembrane region" description="Helical" evidence="13">
    <location>
        <begin position="319"/>
        <end position="340"/>
    </location>
</feature>
<dbReference type="FunFam" id="3.40.50.300:FF:000225">
    <property type="entry name" value="Thymidylate kinase"/>
    <property type="match status" value="1"/>
</dbReference>
<keyword evidence="8 11" id="KW-0067">ATP-binding</keyword>
<comment type="function">
    <text evidence="10 11">Phosphorylation of dTMP to form dTDP in both de novo and salvage pathways of dTTP synthesis.</text>
</comment>
<feature type="compositionally biased region" description="Low complexity" evidence="12">
    <location>
        <begin position="935"/>
        <end position="959"/>
    </location>
</feature>
<keyword evidence="7 11" id="KW-0418">Kinase</keyword>
<feature type="transmembrane region" description="Helical" evidence="13">
    <location>
        <begin position="262"/>
        <end position="282"/>
    </location>
</feature>
<feature type="binding site" evidence="11">
    <location>
        <begin position="455"/>
        <end position="462"/>
    </location>
    <ligand>
        <name>ATP</name>
        <dbReference type="ChEBI" id="CHEBI:30616"/>
    </ligand>
</feature>
<keyword evidence="5 11" id="KW-0545">Nucleotide biosynthesis</keyword>
<feature type="transmembrane region" description="Helical" evidence="13">
    <location>
        <begin position="397"/>
        <end position="414"/>
    </location>
</feature>
<feature type="region of interest" description="Disordered" evidence="12">
    <location>
        <begin position="653"/>
        <end position="682"/>
    </location>
</feature>
<dbReference type="PATRIC" id="fig|1246995.3.peg.390"/>
<evidence type="ECO:0000313" key="16">
    <source>
        <dbReference type="Proteomes" id="UP000017746"/>
    </source>
</evidence>
<evidence type="ECO:0000256" key="8">
    <source>
        <dbReference type="ARBA" id="ARBA00022840"/>
    </source>
</evidence>
<evidence type="ECO:0000256" key="2">
    <source>
        <dbReference type="ARBA" id="ARBA00012980"/>
    </source>
</evidence>
<keyword evidence="6 11" id="KW-0547">Nucleotide-binding</keyword>
<dbReference type="SUPFAM" id="SSF103473">
    <property type="entry name" value="MFS general substrate transporter"/>
    <property type="match status" value="1"/>
</dbReference>
<feature type="compositionally biased region" description="Polar residues" evidence="12">
    <location>
        <begin position="769"/>
        <end position="804"/>
    </location>
</feature>
<dbReference type="GO" id="GO:0004798">
    <property type="term" value="F:dTMP kinase activity"/>
    <property type="evidence" value="ECO:0007669"/>
    <property type="project" value="UniProtKB-UniRule"/>
</dbReference>
<dbReference type="PANTHER" id="PTHR10344:SF4">
    <property type="entry name" value="UMP-CMP KINASE 2, MITOCHONDRIAL"/>
    <property type="match status" value="1"/>
</dbReference>
<dbReference type="InterPro" id="IPR018094">
    <property type="entry name" value="Thymidylate_kinase"/>
</dbReference>
<protein>
    <recommendedName>
        <fullName evidence="3 11">Thymidylate kinase</fullName>
        <ecNumber evidence="2 11">2.7.4.9</ecNumber>
    </recommendedName>
    <alternativeName>
        <fullName evidence="11">dTMP kinase</fullName>
    </alternativeName>
</protein>
<feature type="transmembrane region" description="Helical" evidence="13">
    <location>
        <begin position="39"/>
        <end position="56"/>
    </location>
</feature>
<dbReference type="Pfam" id="PF02223">
    <property type="entry name" value="Thymidylate_kin"/>
    <property type="match status" value="1"/>
</dbReference>
<name>U5VPE8_9ACTN</name>
<evidence type="ECO:0000259" key="14">
    <source>
        <dbReference type="Pfam" id="PF02223"/>
    </source>
</evidence>
<feature type="domain" description="Thymidylate kinase-like" evidence="14">
    <location>
        <begin position="453"/>
        <end position="642"/>
    </location>
</feature>
<dbReference type="Gene3D" id="1.20.1250.20">
    <property type="entry name" value="MFS general substrate transporter like domains"/>
    <property type="match status" value="1"/>
</dbReference>
<evidence type="ECO:0000256" key="6">
    <source>
        <dbReference type="ARBA" id="ARBA00022741"/>
    </source>
</evidence>
<keyword evidence="16" id="KW-1185">Reference proteome</keyword>
<dbReference type="HOGENOM" id="CLU_293678_0_0_11"/>
<feature type="compositionally biased region" description="Low complexity" evidence="12">
    <location>
        <begin position="896"/>
        <end position="911"/>
    </location>
</feature>
<keyword evidence="4 11" id="KW-0808">Transferase</keyword>
<dbReference type="InterPro" id="IPR036259">
    <property type="entry name" value="MFS_trans_sf"/>
</dbReference>
<evidence type="ECO:0000256" key="10">
    <source>
        <dbReference type="ARBA" id="ARBA00057735"/>
    </source>
</evidence>
<evidence type="ECO:0000256" key="7">
    <source>
        <dbReference type="ARBA" id="ARBA00022777"/>
    </source>
</evidence>
<dbReference type="Gene3D" id="3.40.50.300">
    <property type="entry name" value="P-loop containing nucleotide triphosphate hydrolases"/>
    <property type="match status" value="1"/>
</dbReference>
<accession>U5VPE8</accession>
<evidence type="ECO:0000313" key="15">
    <source>
        <dbReference type="EMBL" id="AGZ38674.1"/>
    </source>
</evidence>
<dbReference type="SUPFAM" id="SSF52540">
    <property type="entry name" value="P-loop containing nucleoside triphosphate hydrolases"/>
    <property type="match status" value="1"/>
</dbReference>
<feature type="compositionally biased region" description="Acidic residues" evidence="12">
    <location>
        <begin position="1001"/>
        <end position="1012"/>
    </location>
</feature>
<keyword evidence="13" id="KW-1133">Transmembrane helix</keyword>
<dbReference type="PROSITE" id="PS01331">
    <property type="entry name" value="THYMIDYLATE_KINASE"/>
    <property type="match status" value="1"/>
</dbReference>
<evidence type="ECO:0000256" key="9">
    <source>
        <dbReference type="ARBA" id="ARBA00048743"/>
    </source>
</evidence>
<dbReference type="eggNOG" id="COG0477">
    <property type="taxonomic scope" value="Bacteria"/>
</dbReference>
<feature type="transmembrane region" description="Helical" evidence="13">
    <location>
        <begin position="92"/>
        <end position="112"/>
    </location>
</feature>
<keyword evidence="13" id="KW-0812">Transmembrane</keyword>
<dbReference type="CDD" id="cd01672">
    <property type="entry name" value="TMPK"/>
    <property type="match status" value="1"/>
</dbReference>
<evidence type="ECO:0000256" key="4">
    <source>
        <dbReference type="ARBA" id="ARBA00022679"/>
    </source>
</evidence>
<dbReference type="InterPro" id="IPR027417">
    <property type="entry name" value="P-loop_NTPase"/>
</dbReference>
<dbReference type="NCBIfam" id="TIGR00041">
    <property type="entry name" value="DTMP_kinase"/>
    <property type="match status" value="1"/>
</dbReference>
<reference evidence="15 16" key="1">
    <citation type="journal article" date="2014" name="J. Biotechnol.">
        <title>Complete genome sequence of the actinobacterium Actinoplanes friuliensis HAG 010964, producer of the lipopeptide antibiotic friulimycin.</title>
        <authorList>
            <person name="Ruckert C."/>
            <person name="Szczepanowski R."/>
            <person name="Albersmeier A."/>
            <person name="Goesmann A."/>
            <person name="Fischer N."/>
            <person name="Steinkamper A."/>
            <person name="Puhler A."/>
            <person name="Biener R."/>
            <person name="Schwartz D."/>
            <person name="Kalinowski J."/>
        </authorList>
    </citation>
    <scope>NUCLEOTIDE SEQUENCE [LARGE SCALE GENOMIC DNA]</scope>
    <source>
        <strain evidence="15 16">DSM 7358</strain>
    </source>
</reference>
<feature type="transmembrane region" description="Helical" evidence="13">
    <location>
        <begin position="133"/>
        <end position="153"/>
    </location>
</feature>
<dbReference type="EMBL" id="CP006272">
    <property type="protein sequence ID" value="AGZ38674.1"/>
    <property type="molecule type" value="Genomic_DNA"/>
</dbReference>
<evidence type="ECO:0000256" key="5">
    <source>
        <dbReference type="ARBA" id="ARBA00022727"/>
    </source>
</evidence>
<dbReference type="GO" id="GO:0006233">
    <property type="term" value="P:dTDP biosynthetic process"/>
    <property type="evidence" value="ECO:0007669"/>
    <property type="project" value="InterPro"/>
</dbReference>
<dbReference type="AlphaFoldDB" id="U5VPE8"/>
<dbReference type="HAMAP" id="MF_00165">
    <property type="entry name" value="Thymidylate_kinase"/>
    <property type="match status" value="1"/>
</dbReference>
<feature type="transmembrane region" description="Helical" evidence="13">
    <location>
        <begin position="231"/>
        <end position="250"/>
    </location>
</feature>
<feature type="compositionally biased region" description="Polar residues" evidence="12">
    <location>
        <begin position="821"/>
        <end position="856"/>
    </location>
</feature>
<dbReference type="CDD" id="cd06173">
    <property type="entry name" value="MFS_MefA_like"/>
    <property type="match status" value="1"/>
</dbReference>
<evidence type="ECO:0000256" key="1">
    <source>
        <dbReference type="ARBA" id="ARBA00009776"/>
    </source>
</evidence>